<dbReference type="Proteomes" id="UP000293172">
    <property type="component" value="Unassembled WGS sequence"/>
</dbReference>
<dbReference type="EMBL" id="QJUL01000007">
    <property type="protein sequence ID" value="TBU95663.1"/>
    <property type="molecule type" value="Genomic_DNA"/>
</dbReference>
<proteinExistence type="predicted"/>
<reference evidence="1 2" key="1">
    <citation type="submission" date="2018-06" db="EMBL/GenBank/DDBJ databases">
        <title>Three novel Pseudomonas species isolated from symptomatic oak.</title>
        <authorList>
            <person name="Bueno-Gonzalez V."/>
            <person name="Brady C."/>
        </authorList>
    </citation>
    <scope>NUCLEOTIDE SEQUENCE [LARGE SCALE GENOMIC DNA]</scope>
    <source>
        <strain evidence="1 2">P6B</strain>
    </source>
</reference>
<dbReference type="InterPro" id="IPR030927">
    <property type="entry name" value="T2SS_GspM_XcpZ"/>
</dbReference>
<evidence type="ECO:0000313" key="1">
    <source>
        <dbReference type="EMBL" id="TBU95663.1"/>
    </source>
</evidence>
<gene>
    <name evidence="1" type="primary">gspM</name>
    <name evidence="1" type="ORF">DNK44_07015</name>
</gene>
<comment type="caution">
    <text evidence="1">The sequence shown here is derived from an EMBL/GenBank/DDBJ whole genome shotgun (WGS) entry which is preliminary data.</text>
</comment>
<dbReference type="NCBIfam" id="TIGR04412">
    <property type="entry name" value="T2SS_GspM_XcpZ"/>
    <property type="match status" value="1"/>
</dbReference>
<organism evidence="1 2">
    <name type="scientific">Phytopseudomonas dryadis</name>
    <dbReference type="NCBI Taxonomy" id="2487520"/>
    <lineage>
        <taxon>Bacteria</taxon>
        <taxon>Pseudomonadati</taxon>
        <taxon>Pseudomonadota</taxon>
        <taxon>Gammaproteobacteria</taxon>
        <taxon>Pseudomonadales</taxon>
        <taxon>Pseudomonadaceae</taxon>
        <taxon>Phytopseudomonas</taxon>
    </lineage>
</organism>
<dbReference type="AlphaFoldDB" id="A0A4Q9R5N0"/>
<dbReference type="OrthoDB" id="6995914at2"/>
<protein>
    <submittedName>
        <fullName evidence="1">Type II secretion system protein GspM</fullName>
    </submittedName>
</protein>
<name>A0A4Q9R5N0_9GAMM</name>
<sequence length="128" mass="14619">MSLNLERRGVRLLAVAIIAVLLALLAWREGQQRWQAFGQWQALAQSALALGAARALTADDLQQAAKTREISIETLEPGSEEWLVRGRLKDERVLQDWLQQLQREGARPLRWGLRRDDSALHFELALQR</sequence>
<accession>A0A4Q9R5N0</accession>
<dbReference type="RefSeq" id="WP_131197631.1">
    <property type="nucleotide sequence ID" value="NZ_QJUL01000007.1"/>
</dbReference>
<evidence type="ECO:0000313" key="2">
    <source>
        <dbReference type="Proteomes" id="UP000293172"/>
    </source>
</evidence>